<dbReference type="Proteomes" id="UP000829364">
    <property type="component" value="Chromosome 4"/>
</dbReference>
<feature type="domain" description="BTB" evidence="1">
    <location>
        <begin position="35"/>
        <end position="85"/>
    </location>
</feature>
<dbReference type="InterPro" id="IPR000210">
    <property type="entry name" value="BTB/POZ_dom"/>
</dbReference>
<evidence type="ECO:0000259" key="1">
    <source>
        <dbReference type="PROSITE" id="PS50097"/>
    </source>
</evidence>
<dbReference type="SUPFAM" id="SSF54695">
    <property type="entry name" value="POZ domain"/>
    <property type="match status" value="1"/>
</dbReference>
<dbReference type="RefSeq" id="XP_047842698.1">
    <property type="nucleotide sequence ID" value="XM_047986715.1"/>
</dbReference>
<name>A0A9Q8VBW2_9HYPO</name>
<evidence type="ECO:0000313" key="2">
    <source>
        <dbReference type="EMBL" id="UNI19217.1"/>
    </source>
</evidence>
<reference evidence="2" key="1">
    <citation type="submission" date="2021-11" db="EMBL/GenBank/DDBJ databases">
        <title>Purpureocillium_takamizusanense_genome.</title>
        <authorList>
            <person name="Nguyen N.-H."/>
        </authorList>
    </citation>
    <scope>NUCLEOTIDE SEQUENCE</scope>
    <source>
        <strain evidence="2">PT3</strain>
    </source>
</reference>
<dbReference type="AlphaFoldDB" id="A0A9Q8VBW2"/>
<dbReference type="Gene3D" id="3.30.710.10">
    <property type="entry name" value="Potassium Channel Kv1.1, Chain A"/>
    <property type="match status" value="1"/>
</dbReference>
<protein>
    <recommendedName>
        <fullName evidence="1">BTB domain-containing protein</fullName>
    </recommendedName>
</protein>
<proteinExistence type="predicted"/>
<dbReference type="EMBL" id="CP086357">
    <property type="protein sequence ID" value="UNI19217.1"/>
    <property type="molecule type" value="Genomic_DNA"/>
</dbReference>
<gene>
    <name evidence="2" type="ORF">JDV02_005417</name>
</gene>
<keyword evidence="3" id="KW-1185">Reference proteome</keyword>
<accession>A0A9Q8VBW2</accession>
<dbReference type="OrthoDB" id="2100128at2759"/>
<dbReference type="KEGG" id="ptkz:JDV02_005417"/>
<dbReference type="PROSITE" id="PS50097">
    <property type="entry name" value="BTB"/>
    <property type="match status" value="1"/>
</dbReference>
<dbReference type="InterPro" id="IPR011333">
    <property type="entry name" value="SKP1/BTB/POZ_sf"/>
</dbReference>
<dbReference type="GeneID" id="72067366"/>
<evidence type="ECO:0000313" key="3">
    <source>
        <dbReference type="Proteomes" id="UP000829364"/>
    </source>
</evidence>
<sequence length="255" mass="28809">MPVQRKKPKANAEPRTPSVLLADYRTCWLVKSNAASIDIVVKQEVFVVHKSVLTKSSEYFDTCLNKPGFKEASNNKVVFDDIDPKYMGFYIGLAASFATIVRHTPPKPLANPESQHPKNHMRDFVEVLKLCDRFLSREMGKFMTQCLKVAIGDAHRTLFRTGNDITLQKMTTQDFADAFEALILEHTAQRELGNLMIQYFCDGVNYKAWTQILDAMVNTPNFVAHVSKGFASKLADQDAHRSKIKRRELAGPAID</sequence>
<dbReference type="Pfam" id="PF00651">
    <property type="entry name" value="BTB"/>
    <property type="match status" value="1"/>
</dbReference>
<organism evidence="2 3">
    <name type="scientific">Purpureocillium takamizusanense</name>
    <dbReference type="NCBI Taxonomy" id="2060973"/>
    <lineage>
        <taxon>Eukaryota</taxon>
        <taxon>Fungi</taxon>
        <taxon>Dikarya</taxon>
        <taxon>Ascomycota</taxon>
        <taxon>Pezizomycotina</taxon>
        <taxon>Sordariomycetes</taxon>
        <taxon>Hypocreomycetidae</taxon>
        <taxon>Hypocreales</taxon>
        <taxon>Ophiocordycipitaceae</taxon>
        <taxon>Purpureocillium</taxon>
    </lineage>
</organism>